<dbReference type="PATRIC" id="fig|701521.8.peg.53"/>
<evidence type="ECO:0000313" key="8">
    <source>
        <dbReference type="EMBL" id="AEV94390.1"/>
    </source>
</evidence>
<protein>
    <recommendedName>
        <fullName evidence="6">FMN dependent NADH:quinone oxidoreductase</fullName>
        <ecNumber evidence="6">1.6.5.-</ecNumber>
    </recommendedName>
    <alternativeName>
        <fullName evidence="6">Azo-dye reductase</fullName>
    </alternativeName>
    <alternativeName>
        <fullName evidence="6">FMN-dependent NADH-azo compound oxidoreductase</fullName>
    </alternativeName>
    <alternativeName>
        <fullName evidence="6">FMN-dependent NADH-azoreductase</fullName>
        <ecNumber evidence="6">1.7.1.17</ecNumber>
    </alternativeName>
</protein>
<dbReference type="HAMAP" id="MF_01216">
    <property type="entry name" value="Azoreductase_type1"/>
    <property type="match status" value="1"/>
</dbReference>
<dbReference type="GO" id="GO:0016655">
    <property type="term" value="F:oxidoreductase activity, acting on NAD(P)H, quinone or similar compound as acceptor"/>
    <property type="evidence" value="ECO:0007669"/>
    <property type="project" value="InterPro"/>
</dbReference>
<name>G8PEC9_PEDCP</name>
<dbReference type="KEGG" id="pce:PECL_55"/>
<dbReference type="HOGENOM" id="CLU_088964_3_0_9"/>
<feature type="domain" description="Flavodoxin-like fold" evidence="7">
    <location>
        <begin position="2"/>
        <end position="204"/>
    </location>
</feature>
<dbReference type="PANTHER" id="PTHR43741">
    <property type="entry name" value="FMN-DEPENDENT NADH-AZOREDUCTASE 1"/>
    <property type="match status" value="1"/>
</dbReference>
<dbReference type="Proteomes" id="UP000005444">
    <property type="component" value="Chromosome"/>
</dbReference>
<dbReference type="InterPro" id="IPR003680">
    <property type="entry name" value="Flavodoxin_fold"/>
</dbReference>
<dbReference type="GO" id="GO:0016652">
    <property type="term" value="F:oxidoreductase activity, acting on NAD(P)H as acceptor"/>
    <property type="evidence" value="ECO:0007669"/>
    <property type="project" value="UniProtKB-UniRule"/>
</dbReference>
<evidence type="ECO:0000256" key="1">
    <source>
        <dbReference type="ARBA" id="ARBA00022630"/>
    </source>
</evidence>
<comment type="similarity">
    <text evidence="6">Belongs to the azoreductase type 1 family.</text>
</comment>
<keyword evidence="2 6" id="KW-0288">FMN</keyword>
<dbReference type="InterPro" id="IPR050104">
    <property type="entry name" value="FMN-dep_NADH:Q_OxRdtase_AzoR1"/>
</dbReference>
<dbReference type="RefSeq" id="WP_014214588.1">
    <property type="nucleotide sequence ID" value="NC_016605.1"/>
</dbReference>
<dbReference type="Pfam" id="PF02525">
    <property type="entry name" value="Flavodoxin_2"/>
    <property type="match status" value="1"/>
</dbReference>
<dbReference type="InterPro" id="IPR023048">
    <property type="entry name" value="NADH:quinone_OxRdtase_FMN_depd"/>
</dbReference>
<dbReference type="eggNOG" id="COG1182">
    <property type="taxonomic scope" value="Bacteria"/>
</dbReference>
<evidence type="ECO:0000256" key="2">
    <source>
        <dbReference type="ARBA" id="ARBA00022643"/>
    </source>
</evidence>
<evidence type="ECO:0000256" key="3">
    <source>
        <dbReference type="ARBA" id="ARBA00023002"/>
    </source>
</evidence>
<comment type="caution">
    <text evidence="6">Lacks conserved residue(s) required for the propagation of feature annotation.</text>
</comment>
<dbReference type="PANTHER" id="PTHR43741:SF7">
    <property type="entry name" value="FMN-DEPENDENT NADH:QUINONE OXIDOREDUCTASE"/>
    <property type="match status" value="1"/>
</dbReference>
<dbReference type="Gene3D" id="3.40.50.360">
    <property type="match status" value="1"/>
</dbReference>
<gene>
    <name evidence="6" type="primary">azoR</name>
    <name evidence="8" type="ordered locus">PECL_55</name>
</gene>
<dbReference type="EC" id="1.6.5.-" evidence="6"/>
<dbReference type="GO" id="GO:0010181">
    <property type="term" value="F:FMN binding"/>
    <property type="evidence" value="ECO:0007669"/>
    <property type="project" value="UniProtKB-UniRule"/>
</dbReference>
<reference evidence="8 9" key="1">
    <citation type="journal article" date="2012" name="J. Bacteriol.">
        <title>Complete Genome Sequence of the Beer Spoilage Organism Pediococcus claussenii ATCC BAA-344T.</title>
        <authorList>
            <person name="Pittet V."/>
            <person name="Abegunde T."/>
            <person name="Marfleet T."/>
            <person name="Haakensen M."/>
            <person name="Morrow K."/>
            <person name="Jayaprakash T."/>
            <person name="Schroeder K."/>
            <person name="Trost B."/>
            <person name="Byrns S."/>
            <person name="Bergsveinson J."/>
            <person name="Kusalik A."/>
            <person name="Ziola B."/>
        </authorList>
    </citation>
    <scope>NUCLEOTIDE SEQUENCE [LARGE SCALE GENOMIC DNA]</scope>
    <source>
        <strain evidence="8 9">ATCC BAA-344</strain>
    </source>
</reference>
<evidence type="ECO:0000313" key="9">
    <source>
        <dbReference type="Proteomes" id="UP000005444"/>
    </source>
</evidence>
<dbReference type="SUPFAM" id="SSF52218">
    <property type="entry name" value="Flavoproteins"/>
    <property type="match status" value="1"/>
</dbReference>
<evidence type="ECO:0000259" key="7">
    <source>
        <dbReference type="Pfam" id="PF02525"/>
    </source>
</evidence>
<keyword evidence="9" id="KW-1185">Reference proteome</keyword>
<evidence type="ECO:0000256" key="5">
    <source>
        <dbReference type="ARBA" id="ARBA00048542"/>
    </source>
</evidence>
<accession>G8PEC9</accession>
<comment type="catalytic activity">
    <reaction evidence="6">
        <text>2 a quinone + NADH + H(+) = 2 a 1,4-benzosemiquinone + NAD(+)</text>
        <dbReference type="Rhea" id="RHEA:65952"/>
        <dbReference type="ChEBI" id="CHEBI:15378"/>
        <dbReference type="ChEBI" id="CHEBI:57540"/>
        <dbReference type="ChEBI" id="CHEBI:57945"/>
        <dbReference type="ChEBI" id="CHEBI:132124"/>
        <dbReference type="ChEBI" id="CHEBI:134225"/>
    </reaction>
</comment>
<comment type="cofactor">
    <cofactor evidence="6">
        <name>FMN</name>
        <dbReference type="ChEBI" id="CHEBI:58210"/>
    </cofactor>
    <text evidence="6">Binds 1 FMN per subunit.</text>
</comment>
<dbReference type="InterPro" id="IPR029039">
    <property type="entry name" value="Flavoprotein-like_sf"/>
</dbReference>
<keyword evidence="4 6" id="KW-0520">NAD</keyword>
<keyword evidence="3 6" id="KW-0560">Oxidoreductase</keyword>
<comment type="subunit">
    <text evidence="6">Homodimer.</text>
</comment>
<comment type="catalytic activity">
    <reaction evidence="5">
        <text>N,N-dimethyl-1,4-phenylenediamine + anthranilate + 2 NAD(+) = 2-(4-dimethylaminophenyl)diazenylbenzoate + 2 NADH + 2 H(+)</text>
        <dbReference type="Rhea" id="RHEA:55872"/>
        <dbReference type="ChEBI" id="CHEBI:15378"/>
        <dbReference type="ChEBI" id="CHEBI:15783"/>
        <dbReference type="ChEBI" id="CHEBI:16567"/>
        <dbReference type="ChEBI" id="CHEBI:57540"/>
        <dbReference type="ChEBI" id="CHEBI:57945"/>
        <dbReference type="ChEBI" id="CHEBI:71579"/>
        <dbReference type="EC" id="1.7.1.17"/>
    </reaction>
    <physiologicalReaction direction="right-to-left" evidence="5">
        <dbReference type="Rhea" id="RHEA:55874"/>
    </physiologicalReaction>
</comment>
<comment type="function">
    <text evidence="6">Also exhibits azoreductase activity. Catalyzes the reductive cleavage of the azo bond in aromatic azo compounds to the corresponding amines.</text>
</comment>
<dbReference type="EMBL" id="CP003137">
    <property type="protein sequence ID" value="AEV94390.1"/>
    <property type="molecule type" value="Genomic_DNA"/>
</dbReference>
<dbReference type="EC" id="1.7.1.17" evidence="6"/>
<dbReference type="AlphaFoldDB" id="G8PEC9"/>
<sequence>MSKVLVIDGHPETKNESKTEYLLEYFISNYQTKHPDDEVKIINVYSDGIVPPINDQTLDAWEKQKFGHPMTDTDVALLKKHNETVDQFVSYDKYVFANPMYDHFLPAEMKEYLDVVSVPHKTIKYTANGPVGLLEGKKALHIQAAGGFYHTNNGEIERDFGDAYLRDMMHFYGISDVSGAYIEGADFDPEHAEDFKAVARQQVDDVLTDF</sequence>
<proteinExistence type="inferred from homology"/>
<evidence type="ECO:0000256" key="4">
    <source>
        <dbReference type="ARBA" id="ARBA00023027"/>
    </source>
</evidence>
<organism evidence="8 9">
    <name type="scientific">Pediococcus claussenii (strain ATCC BAA-344 / DSM 14800 / JCM 18046 / KCTC 3811 / LMG 21948 / P06)</name>
    <dbReference type="NCBI Taxonomy" id="701521"/>
    <lineage>
        <taxon>Bacteria</taxon>
        <taxon>Bacillati</taxon>
        <taxon>Bacillota</taxon>
        <taxon>Bacilli</taxon>
        <taxon>Lactobacillales</taxon>
        <taxon>Lactobacillaceae</taxon>
        <taxon>Pediococcus</taxon>
    </lineage>
</organism>
<dbReference type="STRING" id="701521.PECL_55"/>
<keyword evidence="1 6" id="KW-0285">Flavoprotein</keyword>
<comment type="function">
    <text evidence="6">Quinone reductase that provides resistance to thiol-specific stress caused by electrophilic quinones.</text>
</comment>
<evidence type="ECO:0000256" key="6">
    <source>
        <dbReference type="HAMAP-Rule" id="MF_01216"/>
    </source>
</evidence>
<dbReference type="GO" id="GO:0009055">
    <property type="term" value="F:electron transfer activity"/>
    <property type="evidence" value="ECO:0007669"/>
    <property type="project" value="UniProtKB-UniRule"/>
</dbReference>